<sequence length="109" mass="11164">MHGKRLLFASPLIAALAFGTVDIAPASAAPTSASPGNSHLTTTSKMAPPTCKQNFKGKARKTCASGFDDGFAAGQASCKPGLRKLDPALEDAIYLHGYNAGLDAGKARC</sequence>
<evidence type="ECO:0000313" key="3">
    <source>
        <dbReference type="EMBL" id="GES05971.1"/>
    </source>
</evidence>
<evidence type="ECO:0000256" key="1">
    <source>
        <dbReference type="SAM" id="MobiDB-lite"/>
    </source>
</evidence>
<feature type="chain" id="PRO_5038645354" evidence="2">
    <location>
        <begin position="29"/>
        <end position="109"/>
    </location>
</feature>
<dbReference type="Proteomes" id="UP000334990">
    <property type="component" value="Unassembled WGS sequence"/>
</dbReference>
<dbReference type="AlphaFoldDB" id="A0A5M3WFX0"/>
<name>A0A5M3WFX0_9ACTN</name>
<reference evidence="3 4" key="1">
    <citation type="submission" date="2019-10" db="EMBL/GenBank/DDBJ databases">
        <title>Whole genome shotgun sequence of Acrocarpospora corrugata NBRC 13972.</title>
        <authorList>
            <person name="Ichikawa N."/>
            <person name="Kimura A."/>
            <person name="Kitahashi Y."/>
            <person name="Komaki H."/>
            <person name="Oguchi A."/>
        </authorList>
    </citation>
    <scope>NUCLEOTIDE SEQUENCE [LARGE SCALE GENOMIC DNA]</scope>
    <source>
        <strain evidence="3 4">NBRC 13972</strain>
    </source>
</reference>
<comment type="caution">
    <text evidence="3">The sequence shown here is derived from an EMBL/GenBank/DDBJ whole genome shotgun (WGS) entry which is preliminary data.</text>
</comment>
<protein>
    <submittedName>
        <fullName evidence="3">Uncharacterized protein</fullName>
    </submittedName>
</protein>
<feature type="region of interest" description="Disordered" evidence="1">
    <location>
        <begin position="28"/>
        <end position="51"/>
    </location>
</feature>
<feature type="compositionally biased region" description="Polar residues" evidence="1">
    <location>
        <begin position="36"/>
        <end position="45"/>
    </location>
</feature>
<evidence type="ECO:0000313" key="4">
    <source>
        <dbReference type="Proteomes" id="UP000334990"/>
    </source>
</evidence>
<keyword evidence="2" id="KW-0732">Signal</keyword>
<proteinExistence type="predicted"/>
<dbReference type="RefSeq" id="WP_218034789.1">
    <property type="nucleotide sequence ID" value="NZ_BLAD01000121.1"/>
</dbReference>
<keyword evidence="4" id="KW-1185">Reference proteome</keyword>
<gene>
    <name evidence="3" type="ORF">Acor_80400</name>
</gene>
<dbReference type="EMBL" id="BLAD01000121">
    <property type="protein sequence ID" value="GES05971.1"/>
    <property type="molecule type" value="Genomic_DNA"/>
</dbReference>
<feature type="signal peptide" evidence="2">
    <location>
        <begin position="1"/>
        <end position="28"/>
    </location>
</feature>
<organism evidence="3 4">
    <name type="scientific">Acrocarpospora corrugata</name>
    <dbReference type="NCBI Taxonomy" id="35763"/>
    <lineage>
        <taxon>Bacteria</taxon>
        <taxon>Bacillati</taxon>
        <taxon>Actinomycetota</taxon>
        <taxon>Actinomycetes</taxon>
        <taxon>Streptosporangiales</taxon>
        <taxon>Streptosporangiaceae</taxon>
        <taxon>Acrocarpospora</taxon>
    </lineage>
</organism>
<evidence type="ECO:0000256" key="2">
    <source>
        <dbReference type="SAM" id="SignalP"/>
    </source>
</evidence>
<accession>A0A5M3WFX0</accession>